<keyword evidence="3" id="KW-1185">Reference proteome</keyword>
<evidence type="ECO:0000313" key="4">
    <source>
        <dbReference type="WBParaSite" id="DME_0000192301-mRNA-1"/>
    </source>
</evidence>
<organism evidence="2 4">
    <name type="scientific">Dracunculus medinensis</name>
    <name type="common">Guinea worm</name>
    <dbReference type="NCBI Taxonomy" id="318479"/>
    <lineage>
        <taxon>Eukaryota</taxon>
        <taxon>Metazoa</taxon>
        <taxon>Ecdysozoa</taxon>
        <taxon>Nematoda</taxon>
        <taxon>Chromadorea</taxon>
        <taxon>Rhabditida</taxon>
        <taxon>Spirurina</taxon>
        <taxon>Dracunculoidea</taxon>
        <taxon>Dracunculidae</taxon>
        <taxon>Dracunculus</taxon>
    </lineage>
</organism>
<reference evidence="1 3" key="2">
    <citation type="submission" date="2018-11" db="EMBL/GenBank/DDBJ databases">
        <authorList>
            <consortium name="Pathogen Informatics"/>
        </authorList>
    </citation>
    <scope>NUCLEOTIDE SEQUENCE [LARGE SCALE GENOMIC DNA]</scope>
</reference>
<gene>
    <name evidence="1" type="ORF">DME_LOCUS6283</name>
</gene>
<reference evidence="4" key="1">
    <citation type="submission" date="2017-02" db="UniProtKB">
        <authorList>
            <consortium name="WormBaseParasite"/>
        </authorList>
    </citation>
    <scope>IDENTIFICATION</scope>
</reference>
<dbReference type="Proteomes" id="UP000274756">
    <property type="component" value="Unassembled WGS sequence"/>
</dbReference>
<evidence type="ECO:0000313" key="3">
    <source>
        <dbReference type="Proteomes" id="UP000274756"/>
    </source>
</evidence>
<accession>A0A0N4U521</accession>
<evidence type="ECO:0000313" key="2">
    <source>
        <dbReference type="Proteomes" id="UP000038040"/>
    </source>
</evidence>
<proteinExistence type="predicted"/>
<dbReference type="Proteomes" id="UP000038040">
    <property type="component" value="Unplaced"/>
</dbReference>
<dbReference type="WBParaSite" id="DME_0000192301-mRNA-1">
    <property type="protein sequence ID" value="DME_0000192301-mRNA-1"/>
    <property type="gene ID" value="DME_0000192301"/>
</dbReference>
<sequence length="186" mass="21962">MLYLFHAIRLVDSNHVVQEARDLALINVLFDAISYRRRVFSKFEQQASKNCRPPLFVRGLPLNTQKKIINIWKSYDFNSKNCTLQRRKQRLVLLNQPRNLYNLLVPPRVPCGLPHFIERLTDYLQEEIRLIWLNYAPGEPCFRELDDELNLLQKNGIAIESFFIPPPNSLKRSDLYTKIFHPNLPS</sequence>
<name>A0A0N4U521_DRAME</name>
<dbReference type="AlphaFoldDB" id="A0A0N4U521"/>
<evidence type="ECO:0000313" key="1">
    <source>
        <dbReference type="EMBL" id="VDN56310.1"/>
    </source>
</evidence>
<protein>
    <submittedName>
        <fullName evidence="1 4">Uncharacterized protein</fullName>
    </submittedName>
</protein>
<dbReference type="EMBL" id="UYYG01001155">
    <property type="protein sequence ID" value="VDN56310.1"/>
    <property type="molecule type" value="Genomic_DNA"/>
</dbReference>